<proteinExistence type="predicted"/>
<feature type="compositionally biased region" description="Low complexity" evidence="1">
    <location>
        <begin position="166"/>
        <end position="175"/>
    </location>
</feature>
<feature type="region of interest" description="Disordered" evidence="1">
    <location>
        <begin position="76"/>
        <end position="120"/>
    </location>
</feature>
<feature type="region of interest" description="Disordered" evidence="1">
    <location>
        <begin position="136"/>
        <end position="198"/>
    </location>
</feature>
<reference evidence="2" key="1">
    <citation type="journal article" date="2021" name="Mol. Ecol. Resour.">
        <title>Phylogenomic analyses of the genus Drosophila reveals genomic signals of climate adaptation.</title>
        <authorList>
            <person name="Li F."/>
            <person name="Rane R.V."/>
            <person name="Luria V."/>
            <person name="Xiong Z."/>
            <person name="Chen J."/>
            <person name="Li Z."/>
            <person name="Catullo R.A."/>
            <person name="Griffin P.C."/>
            <person name="Schiffer M."/>
            <person name="Pearce S."/>
            <person name="Lee S.F."/>
            <person name="McElroy K."/>
            <person name="Stocker A."/>
            <person name="Shirriffs J."/>
            <person name="Cockerell F."/>
            <person name="Coppin C."/>
            <person name="Sgro C.M."/>
            <person name="Karger A."/>
            <person name="Cain J.W."/>
            <person name="Weber J.A."/>
            <person name="Santpere G."/>
            <person name="Kirschner M.W."/>
            <person name="Hoffmann A.A."/>
            <person name="Oakeshott J.G."/>
            <person name="Zhang G."/>
        </authorList>
    </citation>
    <scope>NUCLEOTIDE SEQUENCE</scope>
    <source>
        <strain evidence="2">BGI-SZ-2011g</strain>
    </source>
</reference>
<gene>
    <name evidence="2" type="ORF">KR093_003790</name>
</gene>
<feature type="compositionally biased region" description="Polar residues" evidence="1">
    <location>
        <begin position="188"/>
        <end position="198"/>
    </location>
</feature>
<evidence type="ECO:0000313" key="2">
    <source>
        <dbReference type="EMBL" id="KAH8358996.1"/>
    </source>
</evidence>
<feature type="region of interest" description="Disordered" evidence="1">
    <location>
        <begin position="1"/>
        <end position="28"/>
    </location>
</feature>
<organism evidence="2 3">
    <name type="scientific">Drosophila rubida</name>
    <dbReference type="NCBI Taxonomy" id="30044"/>
    <lineage>
        <taxon>Eukaryota</taxon>
        <taxon>Metazoa</taxon>
        <taxon>Ecdysozoa</taxon>
        <taxon>Arthropoda</taxon>
        <taxon>Hexapoda</taxon>
        <taxon>Insecta</taxon>
        <taxon>Pterygota</taxon>
        <taxon>Neoptera</taxon>
        <taxon>Endopterygota</taxon>
        <taxon>Diptera</taxon>
        <taxon>Brachycera</taxon>
        <taxon>Muscomorpha</taxon>
        <taxon>Ephydroidea</taxon>
        <taxon>Drosophilidae</taxon>
        <taxon>Drosophila</taxon>
    </lineage>
</organism>
<feature type="non-terminal residue" evidence="2">
    <location>
        <position position="1"/>
    </location>
</feature>
<feature type="compositionally biased region" description="Low complexity" evidence="1">
    <location>
        <begin position="89"/>
        <end position="111"/>
    </location>
</feature>
<comment type="caution">
    <text evidence="2">The sequence shown here is derived from an EMBL/GenBank/DDBJ whole genome shotgun (WGS) entry which is preliminary data.</text>
</comment>
<protein>
    <submittedName>
        <fullName evidence="2">Uncharacterized protein</fullName>
    </submittedName>
</protein>
<evidence type="ECO:0000313" key="3">
    <source>
        <dbReference type="Proteomes" id="UP001200034"/>
    </source>
</evidence>
<dbReference type="AlphaFoldDB" id="A0AAD4JUJ8"/>
<feature type="compositionally biased region" description="Polar residues" evidence="1">
    <location>
        <begin position="19"/>
        <end position="28"/>
    </location>
</feature>
<evidence type="ECO:0000256" key="1">
    <source>
        <dbReference type="SAM" id="MobiDB-lite"/>
    </source>
</evidence>
<dbReference type="EMBL" id="JAJJHW010003409">
    <property type="protein sequence ID" value="KAH8358996.1"/>
    <property type="molecule type" value="Genomic_DNA"/>
</dbReference>
<dbReference type="Proteomes" id="UP001200034">
    <property type="component" value="Unassembled WGS sequence"/>
</dbReference>
<sequence>MSNLQDVPLADPENLPPTDAQNVAATKSNSLKRFFKLGKKSTSSQDINADACEVVVEEEVSKDTGKPRTISRFLTRLKGTNKTGDLPVAEPAVEPASGSSPPAAEEASQKPAPVPNAKPTLKTSISSYWKMLFHRQKAANRQAADAEQEPATTEAAKEAQQPPPQQQFQVQQEQQTDPIRAEDAYTVTPATSNQDLEA</sequence>
<keyword evidence="3" id="KW-1185">Reference proteome</keyword>
<name>A0AAD4JUJ8_9MUSC</name>
<accession>A0AAD4JUJ8</accession>